<keyword evidence="3" id="KW-1185">Reference proteome</keyword>
<proteinExistence type="predicted"/>
<protein>
    <submittedName>
        <fullName evidence="2">Uncharacterized protein</fullName>
    </submittedName>
</protein>
<evidence type="ECO:0000313" key="3">
    <source>
        <dbReference type="Proteomes" id="UP001301958"/>
    </source>
</evidence>
<organism evidence="2 3">
    <name type="scientific">Podospora fimiseda</name>
    <dbReference type="NCBI Taxonomy" id="252190"/>
    <lineage>
        <taxon>Eukaryota</taxon>
        <taxon>Fungi</taxon>
        <taxon>Dikarya</taxon>
        <taxon>Ascomycota</taxon>
        <taxon>Pezizomycotina</taxon>
        <taxon>Sordariomycetes</taxon>
        <taxon>Sordariomycetidae</taxon>
        <taxon>Sordariales</taxon>
        <taxon>Podosporaceae</taxon>
        <taxon>Podospora</taxon>
    </lineage>
</organism>
<dbReference type="AlphaFoldDB" id="A0AAN6YQA4"/>
<reference evidence="2" key="2">
    <citation type="submission" date="2023-05" db="EMBL/GenBank/DDBJ databases">
        <authorList>
            <consortium name="Lawrence Berkeley National Laboratory"/>
            <person name="Steindorff A."/>
            <person name="Hensen N."/>
            <person name="Bonometti L."/>
            <person name="Westerberg I."/>
            <person name="Brannstrom I.O."/>
            <person name="Guillou S."/>
            <person name="Cros-Aarteil S."/>
            <person name="Calhoun S."/>
            <person name="Haridas S."/>
            <person name="Kuo A."/>
            <person name="Mondo S."/>
            <person name="Pangilinan J."/>
            <person name="Riley R."/>
            <person name="Labutti K."/>
            <person name="Andreopoulos B."/>
            <person name="Lipzen A."/>
            <person name="Chen C."/>
            <person name="Yanf M."/>
            <person name="Daum C."/>
            <person name="Ng V."/>
            <person name="Clum A."/>
            <person name="Ohm R."/>
            <person name="Martin F."/>
            <person name="Silar P."/>
            <person name="Natvig D."/>
            <person name="Lalanne C."/>
            <person name="Gautier V."/>
            <person name="Ament-Velasquez S.L."/>
            <person name="Kruys A."/>
            <person name="Hutchinson M.I."/>
            <person name="Powell A.J."/>
            <person name="Barry K."/>
            <person name="Miller A.N."/>
            <person name="Grigoriev I.V."/>
            <person name="Debuchy R."/>
            <person name="Gladieux P."/>
            <person name="Thoren M.H."/>
            <person name="Johannesson H."/>
        </authorList>
    </citation>
    <scope>NUCLEOTIDE SEQUENCE</scope>
    <source>
        <strain evidence="2">CBS 990.96</strain>
    </source>
</reference>
<reference evidence="2" key="1">
    <citation type="journal article" date="2023" name="Mol. Phylogenet. Evol.">
        <title>Genome-scale phylogeny and comparative genomics of the fungal order Sordariales.</title>
        <authorList>
            <person name="Hensen N."/>
            <person name="Bonometti L."/>
            <person name="Westerberg I."/>
            <person name="Brannstrom I.O."/>
            <person name="Guillou S."/>
            <person name="Cros-Aarteil S."/>
            <person name="Calhoun S."/>
            <person name="Haridas S."/>
            <person name="Kuo A."/>
            <person name="Mondo S."/>
            <person name="Pangilinan J."/>
            <person name="Riley R."/>
            <person name="LaButti K."/>
            <person name="Andreopoulos B."/>
            <person name="Lipzen A."/>
            <person name="Chen C."/>
            <person name="Yan M."/>
            <person name="Daum C."/>
            <person name="Ng V."/>
            <person name="Clum A."/>
            <person name="Steindorff A."/>
            <person name="Ohm R.A."/>
            <person name="Martin F."/>
            <person name="Silar P."/>
            <person name="Natvig D.O."/>
            <person name="Lalanne C."/>
            <person name="Gautier V."/>
            <person name="Ament-Velasquez S.L."/>
            <person name="Kruys A."/>
            <person name="Hutchinson M.I."/>
            <person name="Powell A.J."/>
            <person name="Barry K."/>
            <person name="Miller A.N."/>
            <person name="Grigoriev I.V."/>
            <person name="Debuchy R."/>
            <person name="Gladieux P."/>
            <person name="Hiltunen Thoren M."/>
            <person name="Johannesson H."/>
        </authorList>
    </citation>
    <scope>NUCLEOTIDE SEQUENCE</scope>
    <source>
        <strain evidence="2">CBS 990.96</strain>
    </source>
</reference>
<feature type="region of interest" description="Disordered" evidence="1">
    <location>
        <begin position="80"/>
        <end position="144"/>
    </location>
</feature>
<feature type="compositionally biased region" description="Basic residues" evidence="1">
    <location>
        <begin position="406"/>
        <end position="418"/>
    </location>
</feature>
<feature type="region of interest" description="Disordered" evidence="1">
    <location>
        <begin position="362"/>
        <end position="418"/>
    </location>
</feature>
<name>A0AAN6YQA4_9PEZI</name>
<feature type="compositionally biased region" description="Polar residues" evidence="1">
    <location>
        <begin position="49"/>
        <end position="65"/>
    </location>
</feature>
<feature type="region of interest" description="Disordered" evidence="1">
    <location>
        <begin position="1"/>
        <end position="65"/>
    </location>
</feature>
<accession>A0AAN6YQA4</accession>
<sequence length="418" mass="47404">MPRCIKSTCNSPCSPQTDQDLSTFTPEDEVRNRSATVPNFGYQVPPPHLTSSQQRSQQVKNQTHQLQNYVEDPEILNQGFLPSTAASPRRDSVWPQPLNIQGFSNNRRERNQQRSHNNGESSSYIQQPPRRLRSLRESEMITNQTDNKTRAGNWRHRLLPPPPNVNYDEYQPEKNNRFANDINTNAATGVIRGYHYNNNNQQITPSYLKEKLDYDYDADTEPLMLGNTRSSRGVMASTPREAKVLPQNGMYDNSCAIRRKPVPIRTTNQQLQLTSVESENTQFAAPIPRRDFKPSITRLLNSSTPIADEFINAGRATTQLATRRPFNVKPSIPWMQMESSSPAPAPKVEQTGFSQSLTVIEQRIYDNQSQQQGGISPVSSLDENDLPIEELKKMTISRESTPGLPVKKKSKKKRRGGK</sequence>
<comment type="caution">
    <text evidence="2">The sequence shown here is derived from an EMBL/GenBank/DDBJ whole genome shotgun (WGS) entry which is preliminary data.</text>
</comment>
<feature type="compositionally biased region" description="Polar residues" evidence="1">
    <location>
        <begin position="7"/>
        <end position="25"/>
    </location>
</feature>
<dbReference type="Proteomes" id="UP001301958">
    <property type="component" value="Unassembled WGS sequence"/>
</dbReference>
<dbReference type="EMBL" id="MU865501">
    <property type="protein sequence ID" value="KAK4221960.1"/>
    <property type="molecule type" value="Genomic_DNA"/>
</dbReference>
<feature type="compositionally biased region" description="Polar residues" evidence="1">
    <location>
        <begin position="362"/>
        <end position="381"/>
    </location>
</feature>
<gene>
    <name evidence="2" type="ORF">QBC38DRAFT_520621</name>
</gene>
<evidence type="ECO:0000256" key="1">
    <source>
        <dbReference type="SAM" id="MobiDB-lite"/>
    </source>
</evidence>
<evidence type="ECO:0000313" key="2">
    <source>
        <dbReference type="EMBL" id="KAK4221960.1"/>
    </source>
</evidence>